<dbReference type="GO" id="GO:0008270">
    <property type="term" value="F:zinc ion binding"/>
    <property type="evidence" value="ECO:0007669"/>
    <property type="project" value="InterPro"/>
</dbReference>
<dbReference type="STRING" id="134849.SAMN05443668_106107"/>
<feature type="domain" description="Alcohol dehydrogenase-like N-terminal" evidence="8">
    <location>
        <begin position="33"/>
        <end position="148"/>
    </location>
</feature>
<dbReference type="PANTHER" id="PTHR43401:SF2">
    <property type="entry name" value="L-THREONINE 3-DEHYDROGENASE"/>
    <property type="match status" value="1"/>
</dbReference>
<evidence type="ECO:0000256" key="1">
    <source>
        <dbReference type="ARBA" id="ARBA00001947"/>
    </source>
</evidence>
<evidence type="ECO:0000313" key="10">
    <source>
        <dbReference type="Proteomes" id="UP000184440"/>
    </source>
</evidence>
<dbReference type="InterPro" id="IPR002328">
    <property type="entry name" value="ADH_Zn_CS"/>
</dbReference>
<reference evidence="9 10" key="1">
    <citation type="submission" date="2016-11" db="EMBL/GenBank/DDBJ databases">
        <authorList>
            <person name="Jaros S."/>
            <person name="Januszkiewicz K."/>
            <person name="Wedrychowicz H."/>
        </authorList>
    </citation>
    <scope>NUCLEOTIDE SEQUENCE [LARGE SCALE GENOMIC DNA]</scope>
    <source>
        <strain evidence="9 10">DSM 46144</strain>
    </source>
</reference>
<accession>A0A1M7R216</accession>
<dbReference type="Gene3D" id="3.40.50.720">
    <property type="entry name" value="NAD(P)-binding Rossmann-like Domain"/>
    <property type="match status" value="1"/>
</dbReference>
<dbReference type="AlphaFoldDB" id="A0A1M7R216"/>
<evidence type="ECO:0000259" key="8">
    <source>
        <dbReference type="Pfam" id="PF08240"/>
    </source>
</evidence>
<dbReference type="InterPro" id="IPR013149">
    <property type="entry name" value="ADH-like_C"/>
</dbReference>
<comment type="cofactor">
    <cofactor evidence="1 5">
        <name>Zn(2+)</name>
        <dbReference type="ChEBI" id="CHEBI:29105"/>
    </cofactor>
</comment>
<evidence type="ECO:0000256" key="6">
    <source>
        <dbReference type="SAM" id="MobiDB-lite"/>
    </source>
</evidence>
<keyword evidence="2 5" id="KW-0479">Metal-binding</keyword>
<evidence type="ECO:0000256" key="3">
    <source>
        <dbReference type="ARBA" id="ARBA00022833"/>
    </source>
</evidence>
<dbReference type="Pfam" id="PF08240">
    <property type="entry name" value="ADH_N"/>
    <property type="match status" value="1"/>
</dbReference>
<evidence type="ECO:0000313" key="9">
    <source>
        <dbReference type="EMBL" id="SHN38619.1"/>
    </source>
</evidence>
<organism evidence="9 10">
    <name type="scientific">Cryptosporangium aurantiacum</name>
    <dbReference type="NCBI Taxonomy" id="134849"/>
    <lineage>
        <taxon>Bacteria</taxon>
        <taxon>Bacillati</taxon>
        <taxon>Actinomycetota</taxon>
        <taxon>Actinomycetes</taxon>
        <taxon>Cryptosporangiales</taxon>
        <taxon>Cryptosporangiaceae</taxon>
        <taxon>Cryptosporangium</taxon>
    </lineage>
</organism>
<dbReference type="Proteomes" id="UP000184440">
    <property type="component" value="Unassembled WGS sequence"/>
</dbReference>
<dbReference type="GO" id="GO:0016491">
    <property type="term" value="F:oxidoreductase activity"/>
    <property type="evidence" value="ECO:0007669"/>
    <property type="project" value="UniProtKB-KW"/>
</dbReference>
<proteinExistence type="inferred from homology"/>
<dbReference type="InterPro" id="IPR050129">
    <property type="entry name" value="Zn_alcohol_dh"/>
</dbReference>
<dbReference type="InterPro" id="IPR011032">
    <property type="entry name" value="GroES-like_sf"/>
</dbReference>
<name>A0A1M7R216_9ACTN</name>
<keyword evidence="4" id="KW-0560">Oxidoreductase</keyword>
<evidence type="ECO:0000259" key="7">
    <source>
        <dbReference type="Pfam" id="PF00107"/>
    </source>
</evidence>
<comment type="similarity">
    <text evidence="5">Belongs to the zinc-containing alcohol dehydrogenase family.</text>
</comment>
<evidence type="ECO:0000256" key="4">
    <source>
        <dbReference type="ARBA" id="ARBA00023002"/>
    </source>
</evidence>
<protein>
    <submittedName>
        <fullName evidence="9">D-arabinose 1-dehydrogenase, Zn-dependent alcohol dehydrogenase family</fullName>
    </submittedName>
</protein>
<dbReference type="InterPro" id="IPR013154">
    <property type="entry name" value="ADH-like_N"/>
</dbReference>
<dbReference type="SUPFAM" id="SSF50129">
    <property type="entry name" value="GroES-like"/>
    <property type="match status" value="1"/>
</dbReference>
<keyword evidence="10" id="KW-1185">Reference proteome</keyword>
<feature type="domain" description="Alcohol dehydrogenase-like C-terminal" evidence="7">
    <location>
        <begin position="188"/>
        <end position="293"/>
    </location>
</feature>
<dbReference type="InterPro" id="IPR036291">
    <property type="entry name" value="NAD(P)-bd_dom_sf"/>
</dbReference>
<evidence type="ECO:0000256" key="5">
    <source>
        <dbReference type="RuleBase" id="RU361277"/>
    </source>
</evidence>
<dbReference type="SUPFAM" id="SSF51735">
    <property type="entry name" value="NAD(P)-binding Rossmann-fold domains"/>
    <property type="match status" value="1"/>
</dbReference>
<dbReference type="EMBL" id="FRCS01000006">
    <property type="protein sequence ID" value="SHN38619.1"/>
    <property type="molecule type" value="Genomic_DNA"/>
</dbReference>
<dbReference type="PROSITE" id="PS00059">
    <property type="entry name" value="ADH_ZINC"/>
    <property type="match status" value="1"/>
</dbReference>
<keyword evidence="3 5" id="KW-0862">Zinc</keyword>
<dbReference type="Pfam" id="PF00107">
    <property type="entry name" value="ADH_zinc_N"/>
    <property type="match status" value="1"/>
</dbReference>
<dbReference type="Gene3D" id="3.90.180.10">
    <property type="entry name" value="Medium-chain alcohol dehydrogenases, catalytic domain"/>
    <property type="match status" value="1"/>
</dbReference>
<feature type="region of interest" description="Disordered" evidence="6">
    <location>
        <begin position="333"/>
        <end position="363"/>
    </location>
</feature>
<evidence type="ECO:0000256" key="2">
    <source>
        <dbReference type="ARBA" id="ARBA00022723"/>
    </source>
</evidence>
<sequence length="363" mass="37296">MAVAHHDRRMRAFVLHAPGRATVEEVPAPVAVPGEVVVDVERVGVCGTDVEFFTGEMAYLHEGHAAYPLRLGHEWCGVVHAVGDGVDPAWLGRRVMGDTMLGDQTCRRCRRGHQHVCEHRQEVGIRGGRPGALAEQIAVPAWSLHALPGTVDAVLGALVEPGGGSLRAAQAAGVGPGDRALVLGPGTIGLLTALFLRADGVEVHLLGQTADSLAFAGSLGFDHVWSEATLPDLPFDAVVDASNAAYLPALALDRVEPGGRVVYIGLAGRPSLIDTRTVALKDVTAVGILSASPGLADAIDAFASGAVDPRPLVAATVGLDDVAAVLAGVRPPGAGPGPKIHVDPVTPRGAPPAPRTPGGHIAR</sequence>
<gene>
    <name evidence="9" type="ORF">SAMN05443668_106107</name>
</gene>
<dbReference type="PANTHER" id="PTHR43401">
    <property type="entry name" value="L-THREONINE 3-DEHYDROGENASE"/>
    <property type="match status" value="1"/>
</dbReference>